<evidence type="ECO:0000313" key="10">
    <source>
        <dbReference type="Proteomes" id="UP000051587"/>
    </source>
</evidence>
<sequence>MSKNLTDIITPTPGWMRFQLAKRTGDEAVLAAFSLPFDALADEAKGKTVALVGNARSLANTEQGAQIDAADIVVRLNTAPGRVTISHGARTDWLFTSVRLPREVLRDLDPARVFWASSKRKRLDYGLAKCPGFVLTPVSISADLIVVLDARPSTGMIAAATLCALPFTQIRMHGFDFFSSLSLSGHRAAKDVPHDFDAERGLIMEMAQADKRLKIIKPRA</sequence>
<comment type="subcellular location">
    <subcellularLocation>
        <location evidence="2">Endomembrane system</location>
    </subcellularLocation>
    <subcellularLocation>
        <location evidence="1">Membrane</location>
        <topology evidence="1">Single-pass membrane protein</topology>
    </subcellularLocation>
</comment>
<keyword evidence="6" id="KW-1133">Transmembrane helix</keyword>
<dbReference type="Gene3D" id="3.90.1480.20">
    <property type="entry name" value="Glycosyl transferase family 29"/>
    <property type="match status" value="1"/>
</dbReference>
<proteinExistence type="predicted"/>
<dbReference type="OrthoDB" id="5614897at2"/>
<dbReference type="AlphaFoldDB" id="A0A0P1FUR1"/>
<dbReference type="InterPro" id="IPR038578">
    <property type="entry name" value="GT29-like_sf"/>
</dbReference>
<evidence type="ECO:0000256" key="6">
    <source>
        <dbReference type="ARBA" id="ARBA00022989"/>
    </source>
</evidence>
<dbReference type="Proteomes" id="UP000051587">
    <property type="component" value="Unassembled WGS sequence"/>
</dbReference>
<evidence type="ECO:0000256" key="7">
    <source>
        <dbReference type="ARBA" id="ARBA00023136"/>
    </source>
</evidence>
<reference evidence="9 10" key="1">
    <citation type="submission" date="2015-09" db="EMBL/GenBank/DDBJ databases">
        <authorList>
            <consortium name="Swine Surveillance"/>
        </authorList>
    </citation>
    <scope>NUCLEOTIDE SEQUENCE [LARGE SCALE GENOMIC DNA]</scope>
    <source>
        <strain evidence="9 10">CECT 4357</strain>
    </source>
</reference>
<keyword evidence="7" id="KW-0472">Membrane</keyword>
<evidence type="ECO:0000313" key="9">
    <source>
        <dbReference type="EMBL" id="CUH64479.1"/>
    </source>
</evidence>
<evidence type="ECO:0000256" key="3">
    <source>
        <dbReference type="ARBA" id="ARBA00022676"/>
    </source>
</evidence>
<name>A0A0P1FUR1_THAGE</name>
<keyword evidence="10" id="KW-1185">Reference proteome</keyword>
<evidence type="ECO:0000256" key="8">
    <source>
        <dbReference type="ARBA" id="ARBA00023180"/>
    </source>
</evidence>
<dbReference type="EMBL" id="CYSA01000015">
    <property type="protein sequence ID" value="CUH64479.1"/>
    <property type="molecule type" value="Genomic_DNA"/>
</dbReference>
<keyword evidence="3 9" id="KW-0328">Glycosyltransferase</keyword>
<dbReference type="RefSeq" id="WP_058262053.1">
    <property type="nucleotide sequence ID" value="NZ_CP051181.1"/>
</dbReference>
<keyword evidence="5" id="KW-0812">Transmembrane</keyword>
<keyword evidence="8" id="KW-0325">Glycoprotein</keyword>
<keyword evidence="4 9" id="KW-0808">Transferase</keyword>
<dbReference type="GO" id="GO:0012505">
    <property type="term" value="C:endomembrane system"/>
    <property type="evidence" value="ECO:0007669"/>
    <property type="project" value="UniProtKB-SubCell"/>
</dbReference>
<dbReference type="GO" id="GO:0008373">
    <property type="term" value="F:sialyltransferase activity"/>
    <property type="evidence" value="ECO:0007669"/>
    <property type="project" value="InterPro"/>
</dbReference>
<evidence type="ECO:0000256" key="1">
    <source>
        <dbReference type="ARBA" id="ARBA00004167"/>
    </source>
</evidence>
<evidence type="ECO:0000256" key="2">
    <source>
        <dbReference type="ARBA" id="ARBA00004308"/>
    </source>
</evidence>
<organism evidence="9 10">
    <name type="scientific">Thalassovita gelatinovora</name>
    <name type="common">Thalassobius gelatinovorus</name>
    <dbReference type="NCBI Taxonomy" id="53501"/>
    <lineage>
        <taxon>Bacteria</taxon>
        <taxon>Pseudomonadati</taxon>
        <taxon>Pseudomonadota</taxon>
        <taxon>Alphaproteobacteria</taxon>
        <taxon>Rhodobacterales</taxon>
        <taxon>Roseobacteraceae</taxon>
        <taxon>Thalassovita</taxon>
    </lineage>
</organism>
<evidence type="ECO:0000256" key="4">
    <source>
        <dbReference type="ARBA" id="ARBA00022679"/>
    </source>
</evidence>
<gene>
    <name evidence="9" type="ORF">TG4357_01304</name>
</gene>
<accession>A0A0P1FUR1</accession>
<evidence type="ECO:0000256" key="5">
    <source>
        <dbReference type="ARBA" id="ARBA00022692"/>
    </source>
</evidence>
<protein>
    <submittedName>
        <fullName evidence="9">Glycosyltransferase family 29 (Sialyltransferase)</fullName>
    </submittedName>
</protein>
<dbReference type="STRING" id="53501.SAMN04488043_102373"/>
<dbReference type="Pfam" id="PF00777">
    <property type="entry name" value="Glyco_transf_29"/>
    <property type="match status" value="1"/>
</dbReference>
<dbReference type="GO" id="GO:0016020">
    <property type="term" value="C:membrane"/>
    <property type="evidence" value="ECO:0007669"/>
    <property type="project" value="UniProtKB-SubCell"/>
</dbReference>
<dbReference type="InterPro" id="IPR001675">
    <property type="entry name" value="Glyco_trans_29"/>
</dbReference>